<protein>
    <recommendedName>
        <fullName evidence="6">Aspartate/glutamate/uridylate kinase domain-containing protein</fullName>
    </recommendedName>
</protein>
<comment type="caution">
    <text evidence="7">The sequence shown here is derived from an EMBL/GenBank/DDBJ whole genome shotgun (WGS) entry which is preliminary data.</text>
</comment>
<keyword evidence="1" id="KW-0808">Transferase</keyword>
<keyword evidence="3" id="KW-0418">Kinase</keyword>
<evidence type="ECO:0000256" key="3">
    <source>
        <dbReference type="ARBA" id="ARBA00022777"/>
    </source>
</evidence>
<feature type="compositionally biased region" description="Basic and acidic residues" evidence="5">
    <location>
        <begin position="137"/>
        <end position="149"/>
    </location>
</feature>
<sequence>MDPESFHQAYVVFGSSPYVICAVTPTGPQGRPCVADLKQDPVFPLLDAAPMATVMVKLGGAAITEKSKADTLSPDLDTLVGGIARFCRDELRPRGTGLILIHGAGSFGHPPAKKYGVKAGWSTTRPNERTSVNDVTQDERQRQQAEQRESVKFGMAFTRQRVLQLHHHVLQRLQDRGRLPVLSVSTYDTVETNRGELTPESSIRLVTRVRKLLAQGFVPVLFGDAVLDIALGTTILSGDALMHKLATELLEVQRCVFVTDVAGIYTRDPKRFEDATLIHQLRCSSERGIDESDASAGVDDVTGAMSSKWQWTKRILADAPHIRQVVICQASDSDKALSVTGEDVDGSHHCGHVTHTWTTILR</sequence>
<proteinExistence type="predicted"/>
<dbReference type="Gene3D" id="3.40.1160.10">
    <property type="entry name" value="Acetylglutamate kinase-like"/>
    <property type="match status" value="1"/>
</dbReference>
<gene>
    <name evidence="7" type="primary">g6967</name>
    <name evidence="7" type="ORF">EsDP_00006967</name>
</gene>
<keyword evidence="2" id="KW-0547">Nucleotide-binding</keyword>
<dbReference type="Pfam" id="PF00696">
    <property type="entry name" value="AA_kinase"/>
    <property type="match status" value="1"/>
</dbReference>
<dbReference type="InterPro" id="IPR001048">
    <property type="entry name" value="Asp/Glu/Uridylate_kinase"/>
</dbReference>
<dbReference type="EMBL" id="BAAFGZ010000476">
    <property type="protein sequence ID" value="GAB0138743.1"/>
    <property type="molecule type" value="Genomic_DNA"/>
</dbReference>
<feature type="compositionally biased region" description="Polar residues" evidence="5">
    <location>
        <begin position="121"/>
        <end position="135"/>
    </location>
</feature>
<evidence type="ECO:0000313" key="7">
    <source>
        <dbReference type="EMBL" id="GAB0138743.1"/>
    </source>
</evidence>
<evidence type="ECO:0000313" key="8">
    <source>
        <dbReference type="Proteomes" id="UP001562357"/>
    </source>
</evidence>
<evidence type="ECO:0000256" key="2">
    <source>
        <dbReference type="ARBA" id="ARBA00022741"/>
    </source>
</evidence>
<dbReference type="PANTHER" id="PTHR43654:SF1">
    <property type="entry name" value="ISOPENTENYL PHOSPHATE KINASE"/>
    <property type="match status" value="1"/>
</dbReference>
<dbReference type="Proteomes" id="UP001562357">
    <property type="component" value="Unassembled WGS sequence"/>
</dbReference>
<keyword evidence="4" id="KW-0067">ATP-binding</keyword>
<accession>A0ABQ0CZG9</accession>
<organism evidence="7 8">
    <name type="scientific">Epichloe bromicola</name>
    <dbReference type="NCBI Taxonomy" id="79588"/>
    <lineage>
        <taxon>Eukaryota</taxon>
        <taxon>Fungi</taxon>
        <taxon>Dikarya</taxon>
        <taxon>Ascomycota</taxon>
        <taxon>Pezizomycotina</taxon>
        <taxon>Sordariomycetes</taxon>
        <taxon>Hypocreomycetidae</taxon>
        <taxon>Hypocreales</taxon>
        <taxon>Clavicipitaceae</taxon>
        <taxon>Epichloe</taxon>
    </lineage>
</organism>
<evidence type="ECO:0000256" key="1">
    <source>
        <dbReference type="ARBA" id="ARBA00022679"/>
    </source>
</evidence>
<evidence type="ECO:0000256" key="4">
    <source>
        <dbReference type="ARBA" id="ARBA00022840"/>
    </source>
</evidence>
<reference evidence="8" key="1">
    <citation type="submission" date="2024-06" db="EMBL/GenBank/DDBJ databases">
        <title>Draft Genome Sequences of Epichloe bromicola Strains Isolated from Elymus ciliaris.</title>
        <authorList>
            <consortium name="Epichloe bromicola genome sequencing consortium"/>
            <person name="Miura A."/>
            <person name="Imano S."/>
            <person name="Ashida A."/>
            <person name="Sato I."/>
            <person name="Chiba S."/>
            <person name="Tanaka A."/>
            <person name="Camagna M."/>
            <person name="Takemoto D."/>
        </authorList>
    </citation>
    <scope>NUCLEOTIDE SEQUENCE [LARGE SCALE GENOMIC DNA]</scope>
    <source>
        <strain evidence="8">DP</strain>
    </source>
</reference>
<dbReference type="SUPFAM" id="SSF53633">
    <property type="entry name" value="Carbamate kinase-like"/>
    <property type="match status" value="1"/>
</dbReference>
<feature type="region of interest" description="Disordered" evidence="5">
    <location>
        <begin position="118"/>
        <end position="149"/>
    </location>
</feature>
<keyword evidence="8" id="KW-1185">Reference proteome</keyword>
<evidence type="ECO:0000259" key="6">
    <source>
        <dbReference type="Pfam" id="PF00696"/>
    </source>
</evidence>
<evidence type="ECO:0000256" key="5">
    <source>
        <dbReference type="SAM" id="MobiDB-lite"/>
    </source>
</evidence>
<feature type="domain" description="Aspartate/glutamate/uridylate kinase" evidence="6">
    <location>
        <begin position="53"/>
        <end position="317"/>
    </location>
</feature>
<name>A0ABQ0CZG9_9HYPO</name>
<dbReference type="InterPro" id="IPR036393">
    <property type="entry name" value="AceGlu_kinase-like_sf"/>
</dbReference>
<dbReference type="PANTHER" id="PTHR43654">
    <property type="entry name" value="GLUTAMATE 5-KINASE"/>
    <property type="match status" value="1"/>
</dbReference>